<protein>
    <submittedName>
        <fullName evidence="2">Uncharacterized protein</fullName>
    </submittedName>
</protein>
<keyword evidence="1" id="KW-0472">Membrane</keyword>
<dbReference type="Proteomes" id="UP000886653">
    <property type="component" value="Unassembled WGS sequence"/>
</dbReference>
<keyword evidence="3" id="KW-1185">Reference proteome</keyword>
<accession>A0A9P6NBN3</accession>
<reference evidence="2" key="1">
    <citation type="submission" date="2013-11" db="EMBL/GenBank/DDBJ databases">
        <title>Genome sequence of the fusiform rust pathogen reveals effectors for host alternation and coevolution with pine.</title>
        <authorList>
            <consortium name="DOE Joint Genome Institute"/>
            <person name="Smith K."/>
            <person name="Pendleton A."/>
            <person name="Kubisiak T."/>
            <person name="Anderson C."/>
            <person name="Salamov A."/>
            <person name="Aerts A."/>
            <person name="Riley R."/>
            <person name="Clum A."/>
            <person name="Lindquist E."/>
            <person name="Ence D."/>
            <person name="Campbell M."/>
            <person name="Kronenberg Z."/>
            <person name="Feau N."/>
            <person name="Dhillon B."/>
            <person name="Hamelin R."/>
            <person name="Burleigh J."/>
            <person name="Smith J."/>
            <person name="Yandell M."/>
            <person name="Nelson C."/>
            <person name="Grigoriev I."/>
            <person name="Davis J."/>
        </authorList>
    </citation>
    <scope>NUCLEOTIDE SEQUENCE</scope>
    <source>
        <strain evidence="2">G11</strain>
    </source>
</reference>
<keyword evidence="1" id="KW-0812">Transmembrane</keyword>
<organism evidence="2 3">
    <name type="scientific">Cronartium quercuum f. sp. fusiforme G11</name>
    <dbReference type="NCBI Taxonomy" id="708437"/>
    <lineage>
        <taxon>Eukaryota</taxon>
        <taxon>Fungi</taxon>
        <taxon>Dikarya</taxon>
        <taxon>Basidiomycota</taxon>
        <taxon>Pucciniomycotina</taxon>
        <taxon>Pucciniomycetes</taxon>
        <taxon>Pucciniales</taxon>
        <taxon>Coleosporiaceae</taxon>
        <taxon>Cronartium</taxon>
    </lineage>
</organism>
<keyword evidence="1" id="KW-1133">Transmembrane helix</keyword>
<sequence length="70" mass="8448">MIFQFPNFFVFLSITPSCVSYRISFYSADMIYSIQLILECLKPNGYISQTCLFEITIHLFLFFLPFFFFW</sequence>
<evidence type="ECO:0000313" key="3">
    <source>
        <dbReference type="Proteomes" id="UP000886653"/>
    </source>
</evidence>
<evidence type="ECO:0000256" key="1">
    <source>
        <dbReference type="SAM" id="Phobius"/>
    </source>
</evidence>
<evidence type="ECO:0000313" key="2">
    <source>
        <dbReference type="EMBL" id="KAG0143666.1"/>
    </source>
</evidence>
<dbReference type="AlphaFoldDB" id="A0A9P6NBN3"/>
<feature type="transmembrane region" description="Helical" evidence="1">
    <location>
        <begin position="46"/>
        <end position="69"/>
    </location>
</feature>
<name>A0A9P6NBN3_9BASI</name>
<feature type="transmembrane region" description="Helical" evidence="1">
    <location>
        <begin position="7"/>
        <end position="26"/>
    </location>
</feature>
<proteinExistence type="predicted"/>
<comment type="caution">
    <text evidence="2">The sequence shown here is derived from an EMBL/GenBank/DDBJ whole genome shotgun (WGS) entry which is preliminary data.</text>
</comment>
<dbReference type="EMBL" id="MU167313">
    <property type="protein sequence ID" value="KAG0143666.1"/>
    <property type="molecule type" value="Genomic_DNA"/>
</dbReference>
<gene>
    <name evidence="2" type="ORF">CROQUDRAFT_169969</name>
</gene>